<keyword evidence="1" id="KW-1133">Transmembrane helix</keyword>
<sequence length="322" mass="35689">MEMKRFNLLVGLTALLSAVLASVLYFSGTVTDFYWGWYVPFDWIAALLRSLSLHSVVGNVISWVLYVMFCLSPAGPVAIRVLRNRGIKGDRLAEALLLTLSLYLFFAMYCYINPGALTLLLPEVPGSEWMESLPWIKGLLAAVGYSLLLGYGILRLAGSISGADLHRRIQGLLIGGTVAYVALICFILSLELFQQLEALKGYAFAGVVFFNCFLKLLPLACMVSILQTAVQLVCELKTDKFGTGAAKMARLMAERSRRTVLAAVCCGVIRHGIQLIFWRELRQVNILLEIPFLPLILAFAGLLLAEYFQESAALYKENQMII</sequence>
<dbReference type="EMBL" id="CP048649">
    <property type="protein sequence ID" value="QIB69576.1"/>
    <property type="molecule type" value="Genomic_DNA"/>
</dbReference>
<evidence type="ECO:0000256" key="1">
    <source>
        <dbReference type="SAM" id="Phobius"/>
    </source>
</evidence>
<feature type="transmembrane region" description="Helical" evidence="1">
    <location>
        <begin position="290"/>
        <end position="308"/>
    </location>
</feature>
<dbReference type="KEGG" id="abut:Ami103574_09630"/>
<evidence type="ECO:0000313" key="3">
    <source>
        <dbReference type="Proteomes" id="UP000466848"/>
    </source>
</evidence>
<gene>
    <name evidence="2" type="ORF">Ami103574_09630</name>
</gene>
<name>A0A858BZQ0_9FIRM</name>
<proteinExistence type="predicted"/>
<dbReference type="AlphaFoldDB" id="A0A858BZQ0"/>
<reference evidence="2 3" key="1">
    <citation type="submission" date="2020-02" db="EMBL/GenBank/DDBJ databases">
        <authorList>
            <person name="Kim Y.B."/>
            <person name="Roh S.W."/>
        </authorList>
    </citation>
    <scope>NUCLEOTIDE SEQUENCE [LARGE SCALE GENOMIC DNA]</scope>
    <source>
        <strain evidence="2 3">DSM 103574</strain>
    </source>
</reference>
<feature type="transmembrane region" description="Helical" evidence="1">
    <location>
        <begin position="202"/>
        <end position="226"/>
    </location>
</feature>
<feature type="transmembrane region" description="Helical" evidence="1">
    <location>
        <begin position="95"/>
        <end position="114"/>
    </location>
</feature>
<dbReference type="Proteomes" id="UP000466848">
    <property type="component" value="Chromosome"/>
</dbReference>
<dbReference type="RefSeq" id="WP_163066817.1">
    <property type="nucleotide sequence ID" value="NZ_CP048649.1"/>
</dbReference>
<keyword evidence="1" id="KW-0812">Transmembrane</keyword>
<keyword evidence="3" id="KW-1185">Reference proteome</keyword>
<evidence type="ECO:0000313" key="2">
    <source>
        <dbReference type="EMBL" id="QIB69576.1"/>
    </source>
</evidence>
<feature type="transmembrane region" description="Helical" evidence="1">
    <location>
        <begin position="169"/>
        <end position="190"/>
    </location>
</feature>
<feature type="transmembrane region" description="Helical" evidence="1">
    <location>
        <begin position="60"/>
        <end position="83"/>
    </location>
</feature>
<feature type="transmembrane region" description="Helical" evidence="1">
    <location>
        <begin position="134"/>
        <end position="157"/>
    </location>
</feature>
<organism evidence="2 3">
    <name type="scientific">Aminipila butyrica</name>
    <dbReference type="NCBI Taxonomy" id="433296"/>
    <lineage>
        <taxon>Bacteria</taxon>
        <taxon>Bacillati</taxon>
        <taxon>Bacillota</taxon>
        <taxon>Clostridia</taxon>
        <taxon>Peptostreptococcales</taxon>
        <taxon>Anaerovoracaceae</taxon>
        <taxon>Aminipila</taxon>
    </lineage>
</organism>
<keyword evidence="1" id="KW-0472">Membrane</keyword>
<protein>
    <submittedName>
        <fullName evidence="2">Uncharacterized protein</fullName>
    </submittedName>
</protein>
<accession>A0A858BZQ0</accession>